<evidence type="ECO:0000313" key="2">
    <source>
        <dbReference type="Proteomes" id="UP001392437"/>
    </source>
</evidence>
<evidence type="ECO:0000313" key="1">
    <source>
        <dbReference type="EMBL" id="KAK8113899.1"/>
    </source>
</evidence>
<sequence>MSAPARAIGPDLISQRLITSPDIHRVKVHDIMVYELFVDPIVVCHGQGLLNPKVVMLMNLAGQIGSKEVSRLG</sequence>
<dbReference type="Proteomes" id="UP001392437">
    <property type="component" value="Unassembled WGS sequence"/>
</dbReference>
<organism evidence="1 2">
    <name type="scientific">Apiospora kogelbergensis</name>
    <dbReference type="NCBI Taxonomy" id="1337665"/>
    <lineage>
        <taxon>Eukaryota</taxon>
        <taxon>Fungi</taxon>
        <taxon>Dikarya</taxon>
        <taxon>Ascomycota</taxon>
        <taxon>Pezizomycotina</taxon>
        <taxon>Sordariomycetes</taxon>
        <taxon>Xylariomycetidae</taxon>
        <taxon>Amphisphaeriales</taxon>
        <taxon>Apiosporaceae</taxon>
        <taxon>Apiospora</taxon>
    </lineage>
</organism>
<gene>
    <name evidence="1" type="ORF">PG999_005968</name>
</gene>
<accession>A0AAW0QRL5</accession>
<keyword evidence="2" id="KW-1185">Reference proteome</keyword>
<proteinExistence type="predicted"/>
<reference evidence="1 2" key="1">
    <citation type="submission" date="2023-01" db="EMBL/GenBank/DDBJ databases">
        <title>Analysis of 21 Apiospora genomes using comparative genomics revels a genus with tremendous synthesis potential of carbohydrate active enzymes and secondary metabolites.</title>
        <authorList>
            <person name="Sorensen T."/>
        </authorList>
    </citation>
    <scope>NUCLEOTIDE SEQUENCE [LARGE SCALE GENOMIC DNA]</scope>
    <source>
        <strain evidence="1 2">CBS 117206</strain>
    </source>
</reference>
<name>A0AAW0QRL5_9PEZI</name>
<comment type="caution">
    <text evidence="1">The sequence shown here is derived from an EMBL/GenBank/DDBJ whole genome shotgun (WGS) entry which is preliminary data.</text>
</comment>
<dbReference type="EMBL" id="JAQQWP010000006">
    <property type="protein sequence ID" value="KAK8113899.1"/>
    <property type="molecule type" value="Genomic_DNA"/>
</dbReference>
<dbReference type="AlphaFoldDB" id="A0AAW0QRL5"/>
<protein>
    <submittedName>
        <fullName evidence="1">Uncharacterized protein</fullName>
    </submittedName>
</protein>